<accession>A0ABD0UUJ4</accession>
<name>A0ABD0UUJ4_DENTH</name>
<keyword evidence="2" id="KW-1185">Reference proteome</keyword>
<organism evidence="1 2">
    <name type="scientific">Dendrobium thyrsiflorum</name>
    <name type="common">Pinecone-like raceme dendrobium</name>
    <name type="synonym">Orchid</name>
    <dbReference type="NCBI Taxonomy" id="117978"/>
    <lineage>
        <taxon>Eukaryota</taxon>
        <taxon>Viridiplantae</taxon>
        <taxon>Streptophyta</taxon>
        <taxon>Embryophyta</taxon>
        <taxon>Tracheophyta</taxon>
        <taxon>Spermatophyta</taxon>
        <taxon>Magnoliopsida</taxon>
        <taxon>Liliopsida</taxon>
        <taxon>Asparagales</taxon>
        <taxon>Orchidaceae</taxon>
        <taxon>Epidendroideae</taxon>
        <taxon>Malaxideae</taxon>
        <taxon>Dendrobiinae</taxon>
        <taxon>Dendrobium</taxon>
    </lineage>
</organism>
<comment type="caution">
    <text evidence="1">The sequence shown here is derived from an EMBL/GenBank/DDBJ whole genome shotgun (WGS) entry which is preliminary data.</text>
</comment>
<dbReference type="AlphaFoldDB" id="A0ABD0UUJ4"/>
<dbReference type="EMBL" id="JANQDX010000011">
    <property type="protein sequence ID" value="KAL0916396.1"/>
    <property type="molecule type" value="Genomic_DNA"/>
</dbReference>
<dbReference type="Proteomes" id="UP001552299">
    <property type="component" value="Unassembled WGS sequence"/>
</dbReference>
<reference evidence="1 2" key="1">
    <citation type="journal article" date="2024" name="Plant Biotechnol. J.">
        <title>Dendrobium thyrsiflorum genome and its molecular insights into genes involved in important horticultural traits.</title>
        <authorList>
            <person name="Chen B."/>
            <person name="Wang J.Y."/>
            <person name="Zheng P.J."/>
            <person name="Li K.L."/>
            <person name="Liang Y.M."/>
            <person name="Chen X.F."/>
            <person name="Zhang C."/>
            <person name="Zhao X."/>
            <person name="He X."/>
            <person name="Zhang G.Q."/>
            <person name="Liu Z.J."/>
            <person name="Xu Q."/>
        </authorList>
    </citation>
    <scope>NUCLEOTIDE SEQUENCE [LARGE SCALE GENOMIC DNA]</scope>
    <source>
        <strain evidence="1">GZMU011</strain>
    </source>
</reference>
<evidence type="ECO:0000313" key="2">
    <source>
        <dbReference type="Proteomes" id="UP001552299"/>
    </source>
</evidence>
<gene>
    <name evidence="1" type="ORF">M5K25_013903</name>
</gene>
<protein>
    <submittedName>
        <fullName evidence="1">Uncharacterized protein</fullName>
    </submittedName>
</protein>
<sequence>MEGDHRDPGCMRDPDVDHGFVFDDQGRTDILGSPFFDVYFGTDETADDYVNKILYQLMLAIEQHNSSGRWYIVNRPSTSPDLATSPVTSTRGVLLLYAHLIVFQERISSFSQCNHRS</sequence>
<evidence type="ECO:0000313" key="1">
    <source>
        <dbReference type="EMBL" id="KAL0916396.1"/>
    </source>
</evidence>
<proteinExistence type="predicted"/>